<proteinExistence type="predicted"/>
<dbReference type="OrthoDB" id="6514357at2759"/>
<keyword evidence="4" id="KW-1185">Reference proteome</keyword>
<gene>
    <name evidence="3" type="ORF">AVEN_6328_1</name>
</gene>
<dbReference type="PROSITE" id="PS51968">
    <property type="entry name" value="GRH_CP2_DB"/>
    <property type="match status" value="1"/>
</dbReference>
<dbReference type="AlphaFoldDB" id="A0A4Y2GT48"/>
<comment type="caution">
    <text evidence="3">The sequence shown here is derived from an EMBL/GenBank/DDBJ whole genome shotgun (WGS) entry which is preliminary data.</text>
</comment>
<keyword evidence="1" id="KW-0539">Nucleus</keyword>
<evidence type="ECO:0000256" key="1">
    <source>
        <dbReference type="PROSITE-ProRule" id="PRU01313"/>
    </source>
</evidence>
<dbReference type="Proteomes" id="UP000499080">
    <property type="component" value="Unassembled WGS sequence"/>
</dbReference>
<feature type="domain" description="Grh/CP2 DB" evidence="2">
    <location>
        <begin position="57"/>
        <end position="100"/>
    </location>
</feature>
<protein>
    <recommendedName>
        <fullName evidence="2">Grh/CP2 DB domain-containing protein</fullName>
    </recommendedName>
</protein>
<comment type="subcellular location">
    <subcellularLocation>
        <location evidence="1">Nucleus</location>
    </subcellularLocation>
</comment>
<dbReference type="GO" id="GO:0003677">
    <property type="term" value="F:DNA binding"/>
    <property type="evidence" value="ECO:0007669"/>
    <property type="project" value="UniProtKB-KW"/>
</dbReference>
<evidence type="ECO:0000313" key="4">
    <source>
        <dbReference type="Proteomes" id="UP000499080"/>
    </source>
</evidence>
<dbReference type="InterPro" id="IPR007604">
    <property type="entry name" value="CP2"/>
</dbReference>
<dbReference type="Pfam" id="PF04516">
    <property type="entry name" value="CP2"/>
    <property type="match status" value="1"/>
</dbReference>
<accession>A0A4Y2GT48</accession>
<sequence>MQVLTLYPLSYRSILFMGLLLPPPKRENHEDPQHFACLTLCTLLSRYSLQPGFISEAKTDFQYILAAATSLGTKVGAETLTYLNQGIVTFIAFFMAFCSM</sequence>
<reference evidence="3 4" key="1">
    <citation type="journal article" date="2019" name="Sci. Rep.">
        <title>Orb-weaving spider Araneus ventricosus genome elucidates the spidroin gene catalogue.</title>
        <authorList>
            <person name="Kono N."/>
            <person name="Nakamura H."/>
            <person name="Ohtoshi R."/>
            <person name="Moran D.A.P."/>
            <person name="Shinohara A."/>
            <person name="Yoshida Y."/>
            <person name="Fujiwara M."/>
            <person name="Mori M."/>
            <person name="Tomita M."/>
            <person name="Arakawa K."/>
        </authorList>
    </citation>
    <scope>NUCLEOTIDE SEQUENCE [LARGE SCALE GENOMIC DNA]</scope>
</reference>
<organism evidence="3 4">
    <name type="scientific">Araneus ventricosus</name>
    <name type="common">Orbweaver spider</name>
    <name type="synonym">Epeira ventricosa</name>
    <dbReference type="NCBI Taxonomy" id="182803"/>
    <lineage>
        <taxon>Eukaryota</taxon>
        <taxon>Metazoa</taxon>
        <taxon>Ecdysozoa</taxon>
        <taxon>Arthropoda</taxon>
        <taxon>Chelicerata</taxon>
        <taxon>Arachnida</taxon>
        <taxon>Araneae</taxon>
        <taxon>Araneomorphae</taxon>
        <taxon>Entelegynae</taxon>
        <taxon>Araneoidea</taxon>
        <taxon>Araneidae</taxon>
        <taxon>Araneus</taxon>
    </lineage>
</organism>
<dbReference type="GO" id="GO:0005634">
    <property type="term" value="C:nucleus"/>
    <property type="evidence" value="ECO:0007669"/>
    <property type="project" value="UniProtKB-SubCell"/>
</dbReference>
<dbReference type="EMBL" id="BGPR01001580">
    <property type="protein sequence ID" value="GBM57162.1"/>
    <property type="molecule type" value="Genomic_DNA"/>
</dbReference>
<evidence type="ECO:0000259" key="2">
    <source>
        <dbReference type="PROSITE" id="PS51968"/>
    </source>
</evidence>
<name>A0A4Y2GT48_ARAVE</name>
<keyword evidence="1" id="KW-0238">DNA-binding</keyword>
<evidence type="ECO:0000313" key="3">
    <source>
        <dbReference type="EMBL" id="GBM57162.1"/>
    </source>
</evidence>